<feature type="transmembrane region" description="Helical" evidence="1">
    <location>
        <begin position="6"/>
        <end position="25"/>
    </location>
</feature>
<evidence type="ECO:0000313" key="2">
    <source>
        <dbReference type="EMBL" id="WPF64923.1"/>
    </source>
</evidence>
<proteinExistence type="predicted"/>
<sequence>MINGLITILYVVAFLYMTLVVLGCLRKVFLGEFKGLDTFNTFAFIMCWFALIKIVF</sequence>
<organism evidence="2 3">
    <name type="scientific">Staphylococcus phage MVC_VPHSA1</name>
    <dbReference type="NCBI Taxonomy" id="3088876"/>
    <lineage>
        <taxon>Viruses</taxon>
        <taxon>Duplodnaviria</taxon>
        <taxon>Heunggongvirae</taxon>
        <taxon>Uroviricota</taxon>
        <taxon>Caudoviricetes</taxon>
        <taxon>Ehrlichviridae</taxon>
        <taxon>Chennaivirus</taxon>
        <taxon>Chennaivirus MVCVPHSA1</taxon>
    </lineage>
</organism>
<dbReference type="EMBL" id="OR670591">
    <property type="protein sequence ID" value="WPF64923.1"/>
    <property type="molecule type" value="Genomic_DNA"/>
</dbReference>
<dbReference type="Proteomes" id="UP001322219">
    <property type="component" value="Segment"/>
</dbReference>
<gene>
    <name evidence="2" type="ORF">FBHYGVHD_CDS0076</name>
</gene>
<evidence type="ECO:0000313" key="3">
    <source>
        <dbReference type="Proteomes" id="UP001322219"/>
    </source>
</evidence>
<protein>
    <submittedName>
        <fullName evidence="2">Uncharacterized protein</fullName>
    </submittedName>
</protein>
<keyword evidence="1" id="KW-1133">Transmembrane helix</keyword>
<reference evidence="2 3" key="1">
    <citation type="submission" date="2023-10" db="EMBL/GenBank/DDBJ databases">
        <title>Genome Sequence of the Siphoviridae Staphylococcus aureus Phage MVC_VPHSA1.</title>
        <authorList>
            <person name="Deepak S.J."/>
            <person name="Porteen K."/>
            <person name="Wilfred R."/>
            <person name="Anbazhagan S."/>
            <person name="Elango A."/>
            <person name="Senthil Kumar T."/>
            <person name="Narendra B."/>
            <person name="Sureshkannan S."/>
            <person name="Nithya Quintoil M."/>
            <person name="Charley C.A."/>
            <person name="Teresa S."/>
            <person name="Raghavendra A.G."/>
        </authorList>
    </citation>
    <scope>NUCLEOTIDE SEQUENCE [LARGE SCALE GENOMIC DNA]</scope>
</reference>
<evidence type="ECO:0000256" key="1">
    <source>
        <dbReference type="SAM" id="Phobius"/>
    </source>
</evidence>
<accession>A0ABZ0QYQ1</accession>
<keyword evidence="1" id="KW-0812">Transmembrane</keyword>
<feature type="transmembrane region" description="Helical" evidence="1">
    <location>
        <begin position="37"/>
        <end position="55"/>
    </location>
</feature>
<keyword evidence="1" id="KW-0472">Membrane</keyword>
<keyword evidence="3" id="KW-1185">Reference proteome</keyword>
<name>A0ABZ0QYQ1_9CAUD</name>